<dbReference type="RefSeq" id="WP_209812461.1">
    <property type="nucleotide sequence ID" value="NZ_JAGGKT010000021.1"/>
</dbReference>
<dbReference type="InterPro" id="IPR029058">
    <property type="entry name" value="AB_hydrolase_fold"/>
</dbReference>
<name>A0ABS4GW27_9BACL</name>
<comment type="caution">
    <text evidence="1">The sequence shown here is derived from an EMBL/GenBank/DDBJ whole genome shotgun (WGS) entry which is preliminary data.</text>
</comment>
<dbReference type="SUPFAM" id="SSF53474">
    <property type="entry name" value="alpha/beta-Hydrolases"/>
    <property type="match status" value="1"/>
</dbReference>
<accession>A0ABS4GW27</accession>
<evidence type="ECO:0000313" key="2">
    <source>
        <dbReference type="Proteomes" id="UP001519343"/>
    </source>
</evidence>
<sequence length="289" mass="32995">MTQKIAIAIIHGIGNQKEDFYEDVSELLNQEFNKLIGQTVDSYGSNQLEIEPVFWAPIVQEVEDELWKKFDGLQLWWKDLRRFIVSYVGDGIAYQIPPSKTPKDSDKIVYLDIHEQFRQSLKNLKARAGKKAPLCVIAHSLGSIIASNFFYDLQVAIPYGCPLEENSPLENGETLTLFYTLGCPIPLWSLRFTDFGIPIQIPNPKLASHYPDLEGEWINFYDKDDVLGYPLRNLNDKYRLTVKEDIEVKAGGCFIGATPLSHMYYWNNQKAISTIAQSLAKIWLQINGN</sequence>
<dbReference type="EMBL" id="JAGGKT010000021">
    <property type="protein sequence ID" value="MBP1934473.1"/>
    <property type="molecule type" value="Genomic_DNA"/>
</dbReference>
<reference evidence="1 2" key="1">
    <citation type="submission" date="2021-03" db="EMBL/GenBank/DDBJ databases">
        <title>Genomic Encyclopedia of Type Strains, Phase IV (KMG-IV): sequencing the most valuable type-strain genomes for metagenomic binning, comparative biology and taxonomic classification.</title>
        <authorList>
            <person name="Goeker M."/>
        </authorList>
    </citation>
    <scope>NUCLEOTIDE SEQUENCE [LARGE SCALE GENOMIC DNA]</scope>
    <source>
        <strain evidence="1 2">DSM 24738</strain>
    </source>
</reference>
<evidence type="ECO:0000313" key="1">
    <source>
        <dbReference type="EMBL" id="MBP1934473.1"/>
    </source>
</evidence>
<proteinExistence type="predicted"/>
<organism evidence="1 2">
    <name type="scientific">Ammoniphilus resinae</name>
    <dbReference type="NCBI Taxonomy" id="861532"/>
    <lineage>
        <taxon>Bacteria</taxon>
        <taxon>Bacillati</taxon>
        <taxon>Bacillota</taxon>
        <taxon>Bacilli</taxon>
        <taxon>Bacillales</taxon>
        <taxon>Paenibacillaceae</taxon>
        <taxon>Aneurinibacillus group</taxon>
        <taxon>Ammoniphilus</taxon>
    </lineage>
</organism>
<protein>
    <recommendedName>
        <fullName evidence="3">Chemotaxis protein</fullName>
    </recommendedName>
</protein>
<dbReference type="Proteomes" id="UP001519343">
    <property type="component" value="Unassembled WGS sequence"/>
</dbReference>
<gene>
    <name evidence="1" type="ORF">J2Z37_004493</name>
</gene>
<keyword evidence="2" id="KW-1185">Reference proteome</keyword>
<evidence type="ECO:0008006" key="3">
    <source>
        <dbReference type="Google" id="ProtNLM"/>
    </source>
</evidence>